<dbReference type="InterPro" id="IPR013656">
    <property type="entry name" value="PAS_4"/>
</dbReference>
<dbReference type="InterPro" id="IPR000014">
    <property type="entry name" value="PAS"/>
</dbReference>
<proteinExistence type="predicted"/>
<name>A0A3A4NG76_ABYX5</name>
<dbReference type="PROSITE" id="PS50112">
    <property type="entry name" value="PAS"/>
    <property type="match status" value="1"/>
</dbReference>
<dbReference type="Gene3D" id="3.30.1380.20">
    <property type="entry name" value="Trafficking protein particle complex subunit 3"/>
    <property type="match status" value="1"/>
</dbReference>
<dbReference type="SMART" id="SM00091">
    <property type="entry name" value="PAS"/>
    <property type="match status" value="1"/>
</dbReference>
<evidence type="ECO:0000313" key="3">
    <source>
        <dbReference type="Proteomes" id="UP000265882"/>
    </source>
</evidence>
<dbReference type="InterPro" id="IPR035965">
    <property type="entry name" value="PAS-like_dom_sf"/>
</dbReference>
<dbReference type="SUPFAM" id="SSF111126">
    <property type="entry name" value="Ligand-binding domain in the NO signalling and Golgi transport"/>
    <property type="match status" value="1"/>
</dbReference>
<dbReference type="Proteomes" id="UP000265882">
    <property type="component" value="Unassembled WGS sequence"/>
</dbReference>
<accession>A0A3A4NG76</accession>
<protein>
    <submittedName>
        <fullName evidence="2">PAS domain-containing protein</fullName>
    </submittedName>
</protein>
<gene>
    <name evidence="2" type="ORF">C4520_19580</name>
</gene>
<dbReference type="Gene3D" id="3.30.450.20">
    <property type="entry name" value="PAS domain"/>
    <property type="match status" value="1"/>
</dbReference>
<dbReference type="EMBL" id="QZKU01000129">
    <property type="protein sequence ID" value="RJP15980.1"/>
    <property type="molecule type" value="Genomic_DNA"/>
</dbReference>
<evidence type="ECO:0000313" key="2">
    <source>
        <dbReference type="EMBL" id="RJP15980.1"/>
    </source>
</evidence>
<organism evidence="2 3">
    <name type="scientific">Abyssobacteria bacterium (strain SURF_5)</name>
    <dbReference type="NCBI Taxonomy" id="2093360"/>
    <lineage>
        <taxon>Bacteria</taxon>
        <taxon>Pseudomonadati</taxon>
        <taxon>Candidatus Hydrogenedentota</taxon>
        <taxon>Candidatus Abyssobacteria</taxon>
    </lineage>
</organism>
<dbReference type="SUPFAM" id="SSF55785">
    <property type="entry name" value="PYP-like sensor domain (PAS domain)"/>
    <property type="match status" value="1"/>
</dbReference>
<dbReference type="NCBIfam" id="TIGR00229">
    <property type="entry name" value="sensory_box"/>
    <property type="match status" value="1"/>
</dbReference>
<dbReference type="CDD" id="cd00130">
    <property type="entry name" value="PAS"/>
    <property type="match status" value="1"/>
</dbReference>
<evidence type="ECO:0000259" key="1">
    <source>
        <dbReference type="PROSITE" id="PS50112"/>
    </source>
</evidence>
<dbReference type="AlphaFoldDB" id="A0A3A4NG76"/>
<dbReference type="Pfam" id="PF08448">
    <property type="entry name" value="PAS_4"/>
    <property type="match status" value="1"/>
</dbReference>
<comment type="caution">
    <text evidence="2">The sequence shown here is derived from an EMBL/GenBank/DDBJ whole genome shotgun (WGS) entry which is preliminary data.</text>
</comment>
<reference evidence="2 3" key="1">
    <citation type="journal article" date="2017" name="ISME J.">
        <title>Energy and carbon metabolisms in a deep terrestrial subsurface fluid microbial community.</title>
        <authorList>
            <person name="Momper L."/>
            <person name="Jungbluth S.P."/>
            <person name="Lee M.D."/>
            <person name="Amend J.P."/>
        </authorList>
    </citation>
    <scope>NUCLEOTIDE SEQUENCE [LARGE SCALE GENOMIC DNA]</scope>
    <source>
        <strain evidence="2">SURF_5</strain>
    </source>
</reference>
<feature type="domain" description="PAS" evidence="1">
    <location>
        <begin position="216"/>
        <end position="286"/>
    </location>
</feature>
<dbReference type="InterPro" id="IPR024096">
    <property type="entry name" value="NO_sig/Golgi_transp_ligand-bd"/>
</dbReference>
<sequence>MDKERDFINFVRRGWIEVGGARMSLVDIKGGFYGMREVLAREVGDTADDLVCHAGIQGSTSFVSSSIETKELTPDENGFISAVETYSESGFGNFQIAELFWSKGWAIIRCADSFEGWAYAANNNLQSRSKCDYTRGVLQAFMRDTHRHAQTGIEELSVVETKCIGKGDKECEFLIGVPADIEACGYEIAEPKTSIKEKLERTVALLRESNLRLMRAEMQYRAVFDNIMNPIVIVDERLSVRNCNKPAEDFLCSRRSEMAGKNISEYLPAAHGVSLDEKIQEALKADNCIDFEIEVHTCRGKTEPCKIRICPIHAGLTIEFQKLSEAEG</sequence>